<dbReference type="Gene3D" id="3.40.50.300">
    <property type="entry name" value="P-loop containing nucleotide triphosphate hydrolases"/>
    <property type="match status" value="1"/>
</dbReference>
<dbReference type="RefSeq" id="WP_084069656.1">
    <property type="nucleotide sequence ID" value="NZ_FWXY01000012.1"/>
</dbReference>
<dbReference type="PROSITE" id="PS51880">
    <property type="entry name" value="TGS"/>
    <property type="match status" value="1"/>
</dbReference>
<keyword evidence="2" id="KW-0479">Metal-binding</keyword>
<dbReference type="InterPro" id="IPR041706">
    <property type="entry name" value="YchF_N"/>
</dbReference>
<evidence type="ECO:0000256" key="5">
    <source>
        <dbReference type="ARBA" id="ARBA00022842"/>
    </source>
</evidence>
<evidence type="ECO:0000259" key="8">
    <source>
        <dbReference type="PROSITE" id="PS51710"/>
    </source>
</evidence>
<evidence type="ECO:0000313" key="10">
    <source>
        <dbReference type="EMBL" id="SMC83984.1"/>
    </source>
</evidence>
<keyword evidence="4 6" id="KW-0067">ATP-binding</keyword>
<dbReference type="InterPro" id="IPR006073">
    <property type="entry name" value="GTP-bd"/>
</dbReference>
<dbReference type="PIRSF" id="PIRSF006641">
    <property type="entry name" value="CHP00092"/>
    <property type="match status" value="1"/>
</dbReference>
<dbReference type="CDD" id="cd01900">
    <property type="entry name" value="YchF"/>
    <property type="match status" value="1"/>
</dbReference>
<feature type="coiled-coil region" evidence="7">
    <location>
        <begin position="128"/>
        <end position="155"/>
    </location>
</feature>
<dbReference type="OrthoDB" id="9810373at2"/>
<feature type="domain" description="TGS" evidence="9">
    <location>
        <begin position="280"/>
        <end position="363"/>
    </location>
</feature>
<dbReference type="STRING" id="1121400.SAMN02746065_11243"/>
<keyword evidence="3 6" id="KW-0547">Nucleotide-binding</keyword>
<dbReference type="CDD" id="cd04867">
    <property type="entry name" value="TGS_YchF_OLA1"/>
    <property type="match status" value="1"/>
</dbReference>
<evidence type="ECO:0000256" key="3">
    <source>
        <dbReference type="ARBA" id="ARBA00022741"/>
    </source>
</evidence>
<dbReference type="AlphaFoldDB" id="A0A1W2CGA2"/>
<dbReference type="PANTHER" id="PTHR23305">
    <property type="entry name" value="OBG GTPASE FAMILY"/>
    <property type="match status" value="1"/>
</dbReference>
<dbReference type="InterPro" id="IPR012676">
    <property type="entry name" value="TGS-like"/>
</dbReference>
<dbReference type="EMBL" id="FWXY01000012">
    <property type="protein sequence ID" value="SMC83984.1"/>
    <property type="molecule type" value="Genomic_DNA"/>
</dbReference>
<feature type="domain" description="OBG-type G" evidence="8">
    <location>
        <begin position="1"/>
        <end position="258"/>
    </location>
</feature>
<dbReference type="NCBIfam" id="TIGR00092">
    <property type="entry name" value="redox-regulated ATPase YchF"/>
    <property type="match status" value="1"/>
</dbReference>
<dbReference type="Gene3D" id="3.10.20.30">
    <property type="match status" value="1"/>
</dbReference>
<reference evidence="10 11" key="1">
    <citation type="submission" date="2017-04" db="EMBL/GenBank/DDBJ databases">
        <authorList>
            <person name="Afonso C.L."/>
            <person name="Miller P.J."/>
            <person name="Scott M.A."/>
            <person name="Spackman E."/>
            <person name="Goraichik I."/>
            <person name="Dimitrov K.M."/>
            <person name="Suarez D.L."/>
            <person name="Swayne D.E."/>
        </authorList>
    </citation>
    <scope>NUCLEOTIDE SEQUENCE [LARGE SCALE GENOMIC DNA]</scope>
    <source>
        <strain evidence="10 11">DSM 3385</strain>
    </source>
</reference>
<keyword evidence="5" id="KW-0460">Magnesium</keyword>
<dbReference type="Proteomes" id="UP000192418">
    <property type="component" value="Unassembled WGS sequence"/>
</dbReference>
<name>A0A1W2CGA2_9BACT</name>
<evidence type="ECO:0000313" key="11">
    <source>
        <dbReference type="Proteomes" id="UP000192418"/>
    </source>
</evidence>
<keyword evidence="11" id="KW-1185">Reference proteome</keyword>
<comment type="similarity">
    <text evidence="6">Belongs to the TRAFAC class OBG-HflX-like GTPase superfamily. OBG GTPase family. YchF/OLA1 subfamily.</text>
</comment>
<dbReference type="GO" id="GO:0005525">
    <property type="term" value="F:GTP binding"/>
    <property type="evidence" value="ECO:0007669"/>
    <property type="project" value="InterPro"/>
</dbReference>
<dbReference type="InterPro" id="IPR004396">
    <property type="entry name" value="ATPase_YchF/OLA1"/>
</dbReference>
<comment type="function">
    <text evidence="6">ATPase that binds to both the 70S ribosome and the 50S ribosomal subunit in a nucleotide-independent manner.</text>
</comment>
<dbReference type="PANTHER" id="PTHR23305:SF18">
    <property type="entry name" value="OBG-TYPE G DOMAIN-CONTAINING PROTEIN"/>
    <property type="match status" value="1"/>
</dbReference>
<proteinExistence type="inferred from homology"/>
<comment type="cofactor">
    <cofactor evidence="1">
        <name>Mg(2+)</name>
        <dbReference type="ChEBI" id="CHEBI:18420"/>
    </cofactor>
</comment>
<dbReference type="PROSITE" id="PS51710">
    <property type="entry name" value="G_OBG"/>
    <property type="match status" value="1"/>
</dbReference>
<dbReference type="SUPFAM" id="SSF81271">
    <property type="entry name" value="TGS-like"/>
    <property type="match status" value="1"/>
</dbReference>
<protein>
    <recommendedName>
        <fullName evidence="6">Ribosome-binding ATPase YchF</fullName>
    </recommendedName>
</protein>
<dbReference type="GO" id="GO:0005524">
    <property type="term" value="F:ATP binding"/>
    <property type="evidence" value="ECO:0007669"/>
    <property type="project" value="UniProtKB-UniRule"/>
</dbReference>
<dbReference type="GO" id="GO:0043023">
    <property type="term" value="F:ribosomal large subunit binding"/>
    <property type="evidence" value="ECO:0007669"/>
    <property type="project" value="UniProtKB-UniRule"/>
</dbReference>
<dbReference type="GO" id="GO:0016887">
    <property type="term" value="F:ATP hydrolysis activity"/>
    <property type="evidence" value="ECO:0007669"/>
    <property type="project" value="UniProtKB-UniRule"/>
</dbReference>
<evidence type="ECO:0000256" key="2">
    <source>
        <dbReference type="ARBA" id="ARBA00022723"/>
    </source>
</evidence>
<gene>
    <name evidence="6" type="primary">ychF</name>
    <name evidence="10" type="ORF">SAMN02746065_11243</name>
</gene>
<dbReference type="InterPro" id="IPR023192">
    <property type="entry name" value="TGS-like_dom_sf"/>
</dbReference>
<dbReference type="InterPro" id="IPR027417">
    <property type="entry name" value="P-loop_NTPase"/>
</dbReference>
<dbReference type="HAMAP" id="MF_00944">
    <property type="entry name" value="YchF_OLA1_ATPase"/>
    <property type="match status" value="1"/>
</dbReference>
<dbReference type="FunFam" id="3.10.20.30:FF:000001">
    <property type="entry name" value="Ribosome-binding ATPase YchF"/>
    <property type="match status" value="1"/>
</dbReference>
<evidence type="ECO:0000256" key="7">
    <source>
        <dbReference type="SAM" id="Coils"/>
    </source>
</evidence>
<dbReference type="GO" id="GO:0046872">
    <property type="term" value="F:metal ion binding"/>
    <property type="evidence" value="ECO:0007669"/>
    <property type="project" value="UniProtKB-KW"/>
</dbReference>
<dbReference type="Gene3D" id="1.10.150.300">
    <property type="entry name" value="TGS-like domain"/>
    <property type="match status" value="1"/>
</dbReference>
<dbReference type="InterPro" id="IPR004095">
    <property type="entry name" value="TGS"/>
</dbReference>
<dbReference type="SUPFAM" id="SSF52540">
    <property type="entry name" value="P-loop containing nucleoside triphosphate hydrolases"/>
    <property type="match status" value="1"/>
</dbReference>
<dbReference type="FunFam" id="1.10.150.300:FF:000001">
    <property type="entry name" value="Ribosome-binding ATPase YchF"/>
    <property type="match status" value="1"/>
</dbReference>
<dbReference type="Pfam" id="PF01926">
    <property type="entry name" value="MMR_HSR1"/>
    <property type="match status" value="1"/>
</dbReference>
<sequence length="365" mass="39691">MKIGIVGLPNVGKSTLFNALTKAGAEASNYPFCTIEPNVGIVKVPDKRLDVLANLGRSNKIIPTVIEFVDIAGLVKGASRGEGLGNMFLGHIRGVEAIAHVVRCFDDDNITHVHGGIDPVGDVETINLELILSDLELAEKRIATEEKKAKSQDKDAKTKLSGLLKIKAVLEDEKPVRTANLTDREKLLISRETQFLTNKKVIYVANVGEEEVGDAENSPHVQELKAYADLNGDGLVCVSAKIESELSEMDEDEAEIFLGDLGLKESGFARLAREAYSLLDLISFLTTGEKETRAWTIKKGTKAPQAAAVIHTDFEKHFIRAEVVPYEDLVASGSWASARENGKLRTEGKGYVFQDGEVTVFLTSA</sequence>
<dbReference type="GO" id="GO:0005737">
    <property type="term" value="C:cytoplasm"/>
    <property type="evidence" value="ECO:0007669"/>
    <property type="project" value="TreeGrafter"/>
</dbReference>
<feature type="binding site" evidence="6">
    <location>
        <begin position="10"/>
        <end position="15"/>
    </location>
    <ligand>
        <name>ATP</name>
        <dbReference type="ChEBI" id="CHEBI:30616"/>
    </ligand>
</feature>
<dbReference type="InterPro" id="IPR013029">
    <property type="entry name" value="YchF_C"/>
</dbReference>
<dbReference type="InterPro" id="IPR031167">
    <property type="entry name" value="G_OBG"/>
</dbReference>
<dbReference type="Pfam" id="PF06071">
    <property type="entry name" value="YchF-GTPase_C"/>
    <property type="match status" value="1"/>
</dbReference>
<keyword evidence="7" id="KW-0175">Coiled coil</keyword>
<evidence type="ECO:0000256" key="4">
    <source>
        <dbReference type="ARBA" id="ARBA00022840"/>
    </source>
</evidence>
<accession>A0A1W2CGA2</accession>
<evidence type="ECO:0000256" key="1">
    <source>
        <dbReference type="ARBA" id="ARBA00001946"/>
    </source>
</evidence>
<evidence type="ECO:0000259" key="9">
    <source>
        <dbReference type="PROSITE" id="PS51880"/>
    </source>
</evidence>
<organism evidence="10 11">
    <name type="scientific">Desulfocicer vacuolatum DSM 3385</name>
    <dbReference type="NCBI Taxonomy" id="1121400"/>
    <lineage>
        <taxon>Bacteria</taxon>
        <taxon>Pseudomonadati</taxon>
        <taxon>Thermodesulfobacteriota</taxon>
        <taxon>Desulfobacteria</taxon>
        <taxon>Desulfobacterales</taxon>
        <taxon>Desulfobacteraceae</taxon>
        <taxon>Desulfocicer</taxon>
    </lineage>
</organism>
<dbReference type="PRINTS" id="PR00326">
    <property type="entry name" value="GTP1OBG"/>
</dbReference>
<dbReference type="InterPro" id="IPR012675">
    <property type="entry name" value="Beta-grasp_dom_sf"/>
</dbReference>
<evidence type="ECO:0000256" key="6">
    <source>
        <dbReference type="HAMAP-Rule" id="MF_00944"/>
    </source>
</evidence>